<dbReference type="Pfam" id="PF13561">
    <property type="entry name" value="adh_short_C2"/>
    <property type="match status" value="1"/>
</dbReference>
<dbReference type="InParanoid" id="A0A1Y2AEM9"/>
<dbReference type="SUPFAM" id="SSF51735">
    <property type="entry name" value="NAD(P)-binding Rossmann-fold domains"/>
    <property type="match status" value="1"/>
</dbReference>
<evidence type="ECO:0000256" key="1">
    <source>
        <dbReference type="ARBA" id="ARBA00006484"/>
    </source>
</evidence>
<dbReference type="Proteomes" id="UP000193986">
    <property type="component" value="Unassembled WGS sequence"/>
</dbReference>
<dbReference type="EMBL" id="MCFC01000119">
    <property type="protein sequence ID" value="ORY21038.1"/>
    <property type="molecule type" value="Genomic_DNA"/>
</dbReference>
<dbReference type="GO" id="GO:0016491">
    <property type="term" value="F:oxidoreductase activity"/>
    <property type="evidence" value="ECO:0007669"/>
    <property type="project" value="UniProtKB-KW"/>
</dbReference>
<proteinExistence type="inferred from homology"/>
<reference evidence="4 5" key="1">
    <citation type="submission" date="2016-07" db="EMBL/GenBank/DDBJ databases">
        <title>Pervasive Adenine N6-methylation of Active Genes in Fungi.</title>
        <authorList>
            <consortium name="DOE Joint Genome Institute"/>
            <person name="Mondo S.J."/>
            <person name="Dannebaum R.O."/>
            <person name="Kuo R.C."/>
            <person name="Labutti K."/>
            <person name="Haridas S."/>
            <person name="Kuo A."/>
            <person name="Salamov A."/>
            <person name="Ahrendt S.R."/>
            <person name="Lipzen A."/>
            <person name="Sullivan W."/>
            <person name="Andreopoulos W.B."/>
            <person name="Clum A."/>
            <person name="Lindquist E."/>
            <person name="Daum C."/>
            <person name="Ramamoorthy G.K."/>
            <person name="Gryganskyi A."/>
            <person name="Culley D."/>
            <person name="Magnuson J.K."/>
            <person name="James T.Y."/>
            <person name="O'Malley M.A."/>
            <person name="Stajich J.E."/>
            <person name="Spatafora J.W."/>
            <person name="Visel A."/>
            <person name="Grigoriev I.V."/>
        </authorList>
    </citation>
    <scope>NUCLEOTIDE SEQUENCE [LARGE SCALE GENOMIC DNA]</scope>
    <source>
        <strain evidence="4 5">68-887.2</strain>
    </source>
</reference>
<dbReference type="InterPro" id="IPR036291">
    <property type="entry name" value="NAD(P)-bd_dom_sf"/>
</dbReference>
<name>A0A1Y2AEM9_9TREE</name>
<dbReference type="CDD" id="cd05233">
    <property type="entry name" value="SDR_c"/>
    <property type="match status" value="1"/>
</dbReference>
<dbReference type="STRING" id="71784.A0A1Y2AEM9"/>
<dbReference type="InterPro" id="IPR052178">
    <property type="entry name" value="Sec_Metab_Biosynth_SDR"/>
</dbReference>
<sequence>MPLDLSSLSAVNLYNVRNKWTVITGGGSGIGRTLASAYAVNGANVIITGRRKEVLEETAKELNEAISQGEGKVYPVQGDVSSKEAVAAMASAIGQVTEVVDVLINCAGLLKPWRKQCEVDDVENLQSMLWDGVEDDDFVDMSRVNVNGVYFTTVAMIPFLRRSTLPVVINIASLAALGLQRRGSSVTLGATKAGTLHLTGLLASRLIPFKIRVNAVCPGLFPSAMTGDGKTLAPVLSEAVKVSPVGRAGRPEEIAGPVLMLGSDAGSYMDNAVLIVDGGRLITMSALS</sequence>
<evidence type="ECO:0000313" key="5">
    <source>
        <dbReference type="Proteomes" id="UP000193986"/>
    </source>
</evidence>
<gene>
    <name evidence="4" type="ORF">BCR39DRAFT_502279</name>
</gene>
<evidence type="ECO:0000313" key="4">
    <source>
        <dbReference type="EMBL" id="ORY21038.1"/>
    </source>
</evidence>
<keyword evidence="3" id="KW-0560">Oxidoreductase</keyword>
<comment type="caution">
    <text evidence="4">The sequence shown here is derived from an EMBL/GenBank/DDBJ whole genome shotgun (WGS) entry which is preliminary data.</text>
</comment>
<organism evidence="4 5">
    <name type="scientific">Naematelia encephala</name>
    <dbReference type="NCBI Taxonomy" id="71784"/>
    <lineage>
        <taxon>Eukaryota</taxon>
        <taxon>Fungi</taxon>
        <taxon>Dikarya</taxon>
        <taxon>Basidiomycota</taxon>
        <taxon>Agaricomycotina</taxon>
        <taxon>Tremellomycetes</taxon>
        <taxon>Tremellales</taxon>
        <taxon>Naemateliaceae</taxon>
        <taxon>Naematelia</taxon>
    </lineage>
</organism>
<dbReference type="InterPro" id="IPR002347">
    <property type="entry name" value="SDR_fam"/>
</dbReference>
<comment type="similarity">
    <text evidence="1">Belongs to the short-chain dehydrogenases/reductases (SDR) family.</text>
</comment>
<dbReference type="PRINTS" id="PR00081">
    <property type="entry name" value="GDHRDH"/>
</dbReference>
<evidence type="ECO:0000256" key="2">
    <source>
        <dbReference type="ARBA" id="ARBA00022857"/>
    </source>
</evidence>
<dbReference type="AlphaFoldDB" id="A0A1Y2AEM9"/>
<dbReference type="Gene3D" id="3.40.50.720">
    <property type="entry name" value="NAD(P)-binding Rossmann-like Domain"/>
    <property type="match status" value="1"/>
</dbReference>
<dbReference type="OrthoDB" id="3819888at2759"/>
<protein>
    <submittedName>
        <fullName evidence="4">Uncharacterized protein</fullName>
    </submittedName>
</protein>
<accession>A0A1Y2AEM9</accession>
<dbReference type="PANTHER" id="PTHR43618">
    <property type="entry name" value="7-ALPHA-HYDROXYSTEROID DEHYDROGENASE"/>
    <property type="match status" value="1"/>
</dbReference>
<keyword evidence="5" id="KW-1185">Reference proteome</keyword>
<dbReference type="PANTHER" id="PTHR43618:SF4">
    <property type="entry name" value="SHORT CHAIN DEHYDROGENASE_REDUCTASE FAMILY (AFU_ORTHOLOGUE AFUA_7G04540)"/>
    <property type="match status" value="1"/>
</dbReference>
<evidence type="ECO:0000256" key="3">
    <source>
        <dbReference type="ARBA" id="ARBA00023002"/>
    </source>
</evidence>
<keyword evidence="2" id="KW-0521">NADP</keyword>